<name>K9UQJ8_CHAP6</name>
<organism evidence="1 2">
    <name type="scientific">Chamaesiphon minutus (strain ATCC 27169 / PCC 6605)</name>
    <dbReference type="NCBI Taxonomy" id="1173020"/>
    <lineage>
        <taxon>Bacteria</taxon>
        <taxon>Bacillati</taxon>
        <taxon>Cyanobacteriota</taxon>
        <taxon>Cyanophyceae</taxon>
        <taxon>Gomontiellales</taxon>
        <taxon>Chamaesiphonaceae</taxon>
        <taxon>Chamaesiphon</taxon>
    </lineage>
</organism>
<dbReference type="HOGENOM" id="CLU_1193094_0_0_3"/>
<dbReference type="Proteomes" id="UP000010366">
    <property type="component" value="Chromosome"/>
</dbReference>
<dbReference type="KEGG" id="cmp:Cha6605_5878"/>
<keyword evidence="2" id="KW-1185">Reference proteome</keyword>
<accession>K9UQJ8</accession>
<dbReference type="InterPro" id="IPR013424">
    <property type="entry name" value="Ice-binding_C"/>
</dbReference>
<dbReference type="EMBL" id="CP003600">
    <property type="protein sequence ID" value="AFY96726.1"/>
    <property type="molecule type" value="Genomic_DNA"/>
</dbReference>
<evidence type="ECO:0000313" key="2">
    <source>
        <dbReference type="Proteomes" id="UP000010366"/>
    </source>
</evidence>
<protein>
    <submittedName>
        <fullName evidence="1">PEP-CTERM putative exosortase interaction domain-containing protein</fullName>
    </submittedName>
</protein>
<sequence>MNVADSAQSATVQFTDLASFQANTTGLTNIDFEGIAPAGGSVLTSFNNPTGLSLITDVRGNGTYTVNVVDSAAPPPENVAYQYPYAWGSGAVLGFGSIQRLTVDFRGFPTGVTAAGIDFMSLVPLGQVEPFTFGVAFEDGSGETFTRTFTRTFELLSTIPTRQFFGITSTKNIAFFSVEPSFAYSKLFDNLTFSTASPTAATSVPEPFTIIGTLVGGTAALRMRKKLKSAGK</sequence>
<dbReference type="STRING" id="1173020.Cha6605_5878"/>
<reference evidence="1 2" key="1">
    <citation type="submission" date="2012-05" db="EMBL/GenBank/DDBJ databases">
        <title>Finished chromosome of genome of Chamaesiphon sp. PCC 6605.</title>
        <authorList>
            <consortium name="US DOE Joint Genome Institute"/>
            <person name="Gugger M."/>
            <person name="Coursin T."/>
            <person name="Rippka R."/>
            <person name="Tandeau De Marsac N."/>
            <person name="Huntemann M."/>
            <person name="Wei C.-L."/>
            <person name="Han J."/>
            <person name="Detter J.C."/>
            <person name="Han C."/>
            <person name="Tapia R."/>
            <person name="Chen A."/>
            <person name="Kyrpides N."/>
            <person name="Mavromatis K."/>
            <person name="Markowitz V."/>
            <person name="Szeto E."/>
            <person name="Ivanova N."/>
            <person name="Pagani I."/>
            <person name="Pati A."/>
            <person name="Goodwin L."/>
            <person name="Nordberg H.P."/>
            <person name="Cantor M.N."/>
            <person name="Hua S.X."/>
            <person name="Woyke T."/>
            <person name="Kerfeld C.A."/>
        </authorList>
    </citation>
    <scope>NUCLEOTIDE SEQUENCE [LARGE SCALE GENOMIC DNA]</scope>
    <source>
        <strain evidence="2">ATCC 27169 / PCC 6605</strain>
    </source>
</reference>
<dbReference type="NCBIfam" id="TIGR02595">
    <property type="entry name" value="PEP_CTERM"/>
    <property type="match status" value="1"/>
</dbReference>
<gene>
    <name evidence="1" type="ORF">Cha6605_5878</name>
</gene>
<dbReference type="AlphaFoldDB" id="K9UQJ8"/>
<evidence type="ECO:0000313" key="1">
    <source>
        <dbReference type="EMBL" id="AFY96726.1"/>
    </source>
</evidence>
<proteinExistence type="predicted"/>